<sequence length="417" mass="48859">MQKFYDKTDINAKKYLTGSSFIDYRTQPRAFKKFPTFFLSYDLDEFEELKFIKNIGKITASKTYGNVKVDLRANPSAGGLYPSEIYIQLRGIKSLVNGIYHYEALENRLTLIHELSNDGVEFYFEDKTQKKIIFLISNAYFRSAWKYEKRAIRYILLDSGHLLGSIYAALELENLPFNINFNFDKKSLNEDFSFDNFEAFYTSVFTQIHKELECKKLRTQIVNVCACDYQLKEKFIEEFYENSLKDDFPIVSNIEFLKGIKKEDLQKAIDTRRSIRAFKKEPISKEEFLFITKDIFEFAQKYEIEIYFINNNIKEMKKGLYKNVELQKEGDFKEIATKLGLNQKLSGDSAVTLFFTSKNSENIFYLYILSGFISQILYLRSTLLNISCSGLGAYFDDLSKEFLETSNNIFYLFTIGK</sequence>
<dbReference type="InterPro" id="IPR000415">
    <property type="entry name" value="Nitroreductase-like"/>
</dbReference>
<dbReference type="KEGG" id="aell:AELL_0037"/>
<dbReference type="RefSeq" id="WP_118915998.1">
    <property type="nucleotide sequence ID" value="NZ_CP032097.1"/>
</dbReference>
<keyword evidence="3" id="KW-1185">Reference proteome</keyword>
<protein>
    <submittedName>
        <fullName evidence="1">McbC-like oxidoreductase</fullName>
    </submittedName>
</protein>
<accession>A0A347U4G6</accession>
<dbReference type="EMBL" id="CP032097">
    <property type="protein sequence ID" value="AXX93744.1"/>
    <property type="molecule type" value="Genomic_DNA"/>
</dbReference>
<dbReference type="Proteomes" id="UP000262582">
    <property type="component" value="Chromosome"/>
</dbReference>
<dbReference type="Gene3D" id="3.40.109.10">
    <property type="entry name" value="NADH Oxidase"/>
    <property type="match status" value="2"/>
</dbReference>
<name>A0A347U4G6_9BACT</name>
<dbReference type="SUPFAM" id="SSF55469">
    <property type="entry name" value="FMN-dependent nitroreductase-like"/>
    <property type="match status" value="1"/>
</dbReference>
<dbReference type="CDD" id="cd02142">
    <property type="entry name" value="McbC_SagB-like_oxidoreductase"/>
    <property type="match status" value="1"/>
</dbReference>
<dbReference type="PANTHER" id="PTHR42741">
    <property type="entry name" value="NITROREDUCTASE FAMILY PROTEIN"/>
    <property type="match status" value="1"/>
</dbReference>
<dbReference type="OrthoDB" id="9801593at2"/>
<dbReference type="Proteomes" id="UP000290588">
    <property type="component" value="Unassembled WGS sequence"/>
</dbReference>
<dbReference type="PANTHER" id="PTHR42741:SF3">
    <property type="entry name" value="NITROREDUCTASE FAMILY PROTEIN"/>
    <property type="match status" value="1"/>
</dbReference>
<proteinExistence type="predicted"/>
<dbReference type="EMBL" id="NXIG01000001">
    <property type="protein sequence ID" value="RXI32940.1"/>
    <property type="molecule type" value="Genomic_DNA"/>
</dbReference>
<dbReference type="AlphaFoldDB" id="A0A347U4G6"/>
<organism evidence="2 4">
    <name type="scientific">Arcobacter ellisii</name>
    <dbReference type="NCBI Taxonomy" id="913109"/>
    <lineage>
        <taxon>Bacteria</taxon>
        <taxon>Pseudomonadati</taxon>
        <taxon>Campylobacterota</taxon>
        <taxon>Epsilonproteobacteria</taxon>
        <taxon>Campylobacterales</taxon>
        <taxon>Arcobacteraceae</taxon>
        <taxon>Arcobacter</taxon>
    </lineage>
</organism>
<dbReference type="NCBIfam" id="TIGR03605">
    <property type="entry name" value="antibiot_sagB"/>
    <property type="match status" value="1"/>
</dbReference>
<reference evidence="1 3" key="2">
    <citation type="submission" date="2018-08" db="EMBL/GenBank/DDBJ databases">
        <title>Complete genome of the Arcobacter ellisii type strain LMG 26155.</title>
        <authorList>
            <person name="Miller W.G."/>
            <person name="Yee E."/>
            <person name="Bono J.L."/>
        </authorList>
    </citation>
    <scope>NUCLEOTIDE SEQUENCE [LARGE SCALE GENOMIC DNA]</scope>
    <source>
        <strain evidence="1 3">LMG 26155</strain>
    </source>
</reference>
<evidence type="ECO:0000313" key="3">
    <source>
        <dbReference type="Proteomes" id="UP000262582"/>
    </source>
</evidence>
<reference evidence="2 4" key="1">
    <citation type="submission" date="2017-09" db="EMBL/GenBank/DDBJ databases">
        <title>Genomics of the genus Arcobacter.</title>
        <authorList>
            <person name="Perez-Cataluna A."/>
            <person name="Figueras M.J."/>
            <person name="Salas-Masso N."/>
        </authorList>
    </citation>
    <scope>NUCLEOTIDE SEQUENCE [LARGE SCALE GENOMIC DNA]</scope>
    <source>
        <strain evidence="2 4">CECT 7837</strain>
    </source>
</reference>
<dbReference type="InterPro" id="IPR020051">
    <property type="entry name" value="SagB-type_dehydrogenase"/>
</dbReference>
<dbReference type="GO" id="GO:0016491">
    <property type="term" value="F:oxidoreductase activity"/>
    <property type="evidence" value="ECO:0007669"/>
    <property type="project" value="InterPro"/>
</dbReference>
<gene>
    <name evidence="1" type="ORF">AELL_0037</name>
    <name evidence="2" type="ORF">CP962_00615</name>
</gene>
<evidence type="ECO:0000313" key="1">
    <source>
        <dbReference type="EMBL" id="AXX93744.1"/>
    </source>
</evidence>
<evidence type="ECO:0000313" key="2">
    <source>
        <dbReference type="EMBL" id="RXI32940.1"/>
    </source>
</evidence>
<evidence type="ECO:0000313" key="4">
    <source>
        <dbReference type="Proteomes" id="UP000290588"/>
    </source>
</evidence>